<dbReference type="PROSITE" id="PS50035">
    <property type="entry name" value="PLD"/>
    <property type="match status" value="2"/>
</dbReference>
<name>A0ABU9CJP8_9BURK</name>
<reference evidence="2 3" key="1">
    <citation type="submission" date="2024-04" db="EMBL/GenBank/DDBJ databases">
        <title>Novel species of the genus Ideonella isolated from streams.</title>
        <authorList>
            <person name="Lu H."/>
        </authorList>
    </citation>
    <scope>NUCLEOTIDE SEQUENCE [LARGE SCALE GENOMIC DNA]</scope>
    <source>
        <strain evidence="2 3">DXS22W</strain>
    </source>
</reference>
<dbReference type="PANTHER" id="PTHR21248:SF12">
    <property type="entry name" value="CARDIOLIPIN SYNTHASE C"/>
    <property type="match status" value="1"/>
</dbReference>
<dbReference type="Pfam" id="PF13091">
    <property type="entry name" value="PLDc_2"/>
    <property type="match status" value="2"/>
</dbReference>
<dbReference type="Proteomes" id="UP001365405">
    <property type="component" value="Unassembled WGS sequence"/>
</dbReference>
<feature type="domain" description="PLD phosphodiesterase" evidence="1">
    <location>
        <begin position="404"/>
        <end position="431"/>
    </location>
</feature>
<comment type="caution">
    <text evidence="2">The sequence shown here is derived from an EMBL/GenBank/DDBJ whole genome shotgun (WGS) entry which is preliminary data.</text>
</comment>
<dbReference type="EMBL" id="JBBUTH010000009">
    <property type="protein sequence ID" value="MEK8052079.1"/>
    <property type="molecule type" value="Genomic_DNA"/>
</dbReference>
<dbReference type="CDD" id="cd09111">
    <property type="entry name" value="PLDc_ymdC_like_1"/>
    <property type="match status" value="1"/>
</dbReference>
<keyword evidence="3" id="KW-1185">Reference proteome</keyword>
<organism evidence="2 3">
    <name type="scientific">Pseudaquabacterium inlustre</name>
    <dbReference type="NCBI Taxonomy" id="2984192"/>
    <lineage>
        <taxon>Bacteria</taxon>
        <taxon>Pseudomonadati</taxon>
        <taxon>Pseudomonadota</taxon>
        <taxon>Betaproteobacteria</taxon>
        <taxon>Burkholderiales</taxon>
        <taxon>Sphaerotilaceae</taxon>
        <taxon>Pseudaquabacterium</taxon>
    </lineage>
</organism>
<dbReference type="InterPro" id="IPR001736">
    <property type="entry name" value="PLipase_D/transphosphatidylase"/>
</dbReference>
<dbReference type="PANTHER" id="PTHR21248">
    <property type="entry name" value="CARDIOLIPIN SYNTHASE"/>
    <property type="match status" value="1"/>
</dbReference>
<proteinExistence type="predicted"/>
<dbReference type="InterPro" id="IPR025202">
    <property type="entry name" value="PLD-like_dom"/>
</dbReference>
<dbReference type="RefSeq" id="WP_341411796.1">
    <property type="nucleotide sequence ID" value="NZ_JBBUTH010000009.1"/>
</dbReference>
<evidence type="ECO:0000259" key="1">
    <source>
        <dbReference type="PROSITE" id="PS50035"/>
    </source>
</evidence>
<sequence length="514" mass="57256">MLLLLWLGGCATLPQGVQRQPSSAIPAATDTLLGRIAAESQPDEELTGIRLLPTGPYALDTRLALLRHAQRSVDLQYYVLQNDETGRVLLRAVRDAALRGVRVRLLLDDLYTAETDALLSALSAHPGIEIRLFNPFPAGREGLVNRFLASAADFRRVNRRMHNKLFIVDGAMAVLGGRNIADEYFMRHAQANFVDLDAFVTGALLPQLQQAFDDYWNSQAVYPLHAIVPPDAPAAELRRQFDAAVADAPAPPPPPATDVLGYGPISDEIESGRLGLVWAFATAYADPPDRIKGQGASYGNVPLEDVQSVRYSVVDMMRGARREVIVTSPYLIPGEHGMKLFADQRARGVQFKLLTNSLASTDEPLVHLGYRKYRRDLLKMGVDLYELSPLRVKRNSRLGFLMPSLGRLHAKTVVVDRQRVFIGSMNFDPRSDKHNTELGMFIDSPDIAREMLRLVDLDKLQAAYRVQLKADGQTLQWLANDEEGEISVEHEPDTDWLMRLWLELLAPLAPEELL</sequence>
<evidence type="ECO:0000313" key="2">
    <source>
        <dbReference type="EMBL" id="MEK8052079.1"/>
    </source>
</evidence>
<accession>A0ABU9CJP8</accession>
<dbReference type="CDD" id="cd09113">
    <property type="entry name" value="PLDc_ymdC_like_2"/>
    <property type="match status" value="1"/>
</dbReference>
<dbReference type="SUPFAM" id="SSF56024">
    <property type="entry name" value="Phospholipase D/nuclease"/>
    <property type="match status" value="2"/>
</dbReference>
<dbReference type="Gene3D" id="3.30.870.10">
    <property type="entry name" value="Endonuclease Chain A"/>
    <property type="match status" value="2"/>
</dbReference>
<evidence type="ECO:0000313" key="3">
    <source>
        <dbReference type="Proteomes" id="UP001365405"/>
    </source>
</evidence>
<dbReference type="SMART" id="SM00155">
    <property type="entry name" value="PLDc"/>
    <property type="match status" value="2"/>
</dbReference>
<feature type="domain" description="PLD phosphodiesterase" evidence="1">
    <location>
        <begin position="157"/>
        <end position="184"/>
    </location>
</feature>
<protein>
    <submittedName>
        <fullName evidence="2">Phospholipase D family protein</fullName>
    </submittedName>
</protein>
<gene>
    <name evidence="2" type="ORF">AACH10_17640</name>
</gene>